<accession>A0A550I7G7</accession>
<feature type="chain" id="PRO_5022184231" evidence="1">
    <location>
        <begin position="18"/>
        <end position="73"/>
    </location>
</feature>
<organism evidence="2 3">
    <name type="scientific">Christiangramia sabulilitoris</name>
    <dbReference type="NCBI Taxonomy" id="2583991"/>
    <lineage>
        <taxon>Bacteria</taxon>
        <taxon>Pseudomonadati</taxon>
        <taxon>Bacteroidota</taxon>
        <taxon>Flavobacteriia</taxon>
        <taxon>Flavobacteriales</taxon>
        <taxon>Flavobacteriaceae</taxon>
        <taxon>Christiangramia</taxon>
    </lineage>
</organism>
<protein>
    <submittedName>
        <fullName evidence="2">Uncharacterized protein</fullName>
    </submittedName>
</protein>
<feature type="signal peptide" evidence="1">
    <location>
        <begin position="1"/>
        <end position="17"/>
    </location>
</feature>
<keyword evidence="3" id="KW-1185">Reference proteome</keyword>
<evidence type="ECO:0000313" key="2">
    <source>
        <dbReference type="EMBL" id="TRO66916.1"/>
    </source>
</evidence>
<evidence type="ECO:0000256" key="1">
    <source>
        <dbReference type="SAM" id="SignalP"/>
    </source>
</evidence>
<reference evidence="2 3" key="1">
    <citation type="submission" date="2019-06" db="EMBL/GenBank/DDBJ databases">
        <title>Gramella sabulilitoris sp. nov., isolated from a marine sand.</title>
        <authorList>
            <person name="Yoon J.-H."/>
        </authorList>
    </citation>
    <scope>NUCLEOTIDE SEQUENCE [LARGE SCALE GENOMIC DNA]</scope>
    <source>
        <strain evidence="2 3">HSMS-1</strain>
    </source>
</reference>
<dbReference type="Proteomes" id="UP000315131">
    <property type="component" value="Unassembled WGS sequence"/>
</dbReference>
<evidence type="ECO:0000313" key="3">
    <source>
        <dbReference type="Proteomes" id="UP000315131"/>
    </source>
</evidence>
<dbReference type="RefSeq" id="WP_143409695.1">
    <property type="nucleotide sequence ID" value="NZ_VHSF01000001.1"/>
</dbReference>
<name>A0A550I7G7_9FLAO</name>
<dbReference type="OrthoDB" id="1453171at2"/>
<comment type="caution">
    <text evidence="2">The sequence shown here is derived from an EMBL/GenBank/DDBJ whole genome shotgun (WGS) entry which is preliminary data.</text>
</comment>
<proteinExistence type="predicted"/>
<sequence>MKRIQFFLFALIFTAIAAKVSIIPAKKTGYAVLSIDTKLDHVQEFFRYKVNNIQTDQKIVKHCVVRKPVCCHT</sequence>
<gene>
    <name evidence="2" type="ORF">FGM01_03215</name>
</gene>
<dbReference type="AlphaFoldDB" id="A0A550I7G7"/>
<dbReference type="EMBL" id="VHSF01000001">
    <property type="protein sequence ID" value="TRO66916.1"/>
    <property type="molecule type" value="Genomic_DNA"/>
</dbReference>
<keyword evidence="1" id="KW-0732">Signal</keyword>